<gene>
    <name evidence="2" type="ORF">NO357_00260</name>
</gene>
<organism evidence="2 3">
    <name type="scientific">Marimonas arenosa</name>
    <dbReference type="NCBI Taxonomy" id="1795305"/>
    <lineage>
        <taxon>Bacteria</taxon>
        <taxon>Pseudomonadati</taxon>
        <taxon>Pseudomonadota</taxon>
        <taxon>Alphaproteobacteria</taxon>
        <taxon>Rhodobacterales</taxon>
        <taxon>Paracoccaceae</taxon>
        <taxon>Marimonas</taxon>
    </lineage>
</organism>
<feature type="signal peptide" evidence="1">
    <location>
        <begin position="1"/>
        <end position="20"/>
    </location>
</feature>
<evidence type="ECO:0008006" key="4">
    <source>
        <dbReference type="Google" id="ProtNLM"/>
    </source>
</evidence>
<evidence type="ECO:0000313" key="2">
    <source>
        <dbReference type="EMBL" id="MDQ2088333.1"/>
    </source>
</evidence>
<reference evidence="2" key="2">
    <citation type="submission" date="2023-02" db="EMBL/GenBank/DDBJ databases">
        <title>'Rhodoalgimonas zhirmunskyi' gen. nov., isolated from a red alga.</title>
        <authorList>
            <person name="Nedashkovskaya O.I."/>
            <person name="Otstavnykh N.Y."/>
            <person name="Bystritskaya E.P."/>
            <person name="Balabanova L.A."/>
            <person name="Isaeva M.P."/>
        </authorList>
    </citation>
    <scope>NUCLEOTIDE SEQUENCE</scope>
    <source>
        <strain evidence="2">KCTC 52189</strain>
    </source>
</reference>
<accession>A0AAE3WB24</accession>
<dbReference type="RefSeq" id="WP_306733606.1">
    <property type="nucleotide sequence ID" value="NZ_JANHAX010000001.1"/>
</dbReference>
<dbReference type="AlphaFoldDB" id="A0AAE3WB24"/>
<dbReference type="EMBL" id="JANHAX010000001">
    <property type="protein sequence ID" value="MDQ2088333.1"/>
    <property type="molecule type" value="Genomic_DNA"/>
</dbReference>
<evidence type="ECO:0000256" key="1">
    <source>
        <dbReference type="SAM" id="SignalP"/>
    </source>
</evidence>
<sequence length="121" mass="13459">MKQIASFALVCLLAAAPATAQDESDGLSLMEEGARLLFRGLMQEMEPALDDLRKFSEEVEPGLRQMMQEMGPALADLIAKIDDFTAYHPPEILPNGDIIMRRKSPLEREQDKVEKGGEIDL</sequence>
<comment type="caution">
    <text evidence="2">The sequence shown here is derived from an EMBL/GenBank/DDBJ whole genome shotgun (WGS) entry which is preliminary data.</text>
</comment>
<evidence type="ECO:0000313" key="3">
    <source>
        <dbReference type="Proteomes" id="UP001226762"/>
    </source>
</evidence>
<dbReference type="Proteomes" id="UP001226762">
    <property type="component" value="Unassembled WGS sequence"/>
</dbReference>
<keyword evidence="3" id="KW-1185">Reference proteome</keyword>
<reference evidence="2" key="1">
    <citation type="submission" date="2022-07" db="EMBL/GenBank/DDBJ databases">
        <authorList>
            <person name="Otstavnykh N."/>
            <person name="Isaeva M."/>
            <person name="Bystritskaya E."/>
        </authorList>
    </citation>
    <scope>NUCLEOTIDE SEQUENCE</scope>
    <source>
        <strain evidence="2">KCTC 52189</strain>
    </source>
</reference>
<keyword evidence="1" id="KW-0732">Signal</keyword>
<name>A0AAE3WB24_9RHOB</name>
<protein>
    <recommendedName>
        <fullName evidence="4">AAA+ family ATPase</fullName>
    </recommendedName>
</protein>
<proteinExistence type="predicted"/>
<feature type="chain" id="PRO_5042260234" description="AAA+ family ATPase" evidence="1">
    <location>
        <begin position="21"/>
        <end position="121"/>
    </location>
</feature>